<reference evidence="5 6" key="1">
    <citation type="submission" date="2020-10" db="EMBL/GenBank/DDBJ databases">
        <title>Plant Genome Project.</title>
        <authorList>
            <person name="Zhang R.-G."/>
        </authorList>
    </citation>
    <scope>NUCLEOTIDE SEQUENCE [LARGE SCALE GENOMIC DNA]</scope>
    <source>
        <strain evidence="5">FAFU-HL-1</strain>
        <tissue evidence="5">Leaf</tissue>
    </source>
</reference>
<keyword evidence="3" id="KW-1133">Transmembrane helix</keyword>
<feature type="region of interest" description="Disordered" evidence="2">
    <location>
        <begin position="270"/>
        <end position="296"/>
    </location>
</feature>
<comment type="caution">
    <text evidence="5">The sequence shown here is derived from an EMBL/GenBank/DDBJ whole genome shotgun (WGS) entry which is preliminary data.</text>
</comment>
<proteinExistence type="predicted"/>
<keyword evidence="1" id="KW-0175">Coiled coil</keyword>
<keyword evidence="6" id="KW-1185">Reference proteome</keyword>
<evidence type="ECO:0000256" key="1">
    <source>
        <dbReference type="SAM" id="Coils"/>
    </source>
</evidence>
<dbReference type="OrthoDB" id="1859317at2759"/>
<sequence length="658" mass="74428">MGFESEEASMAYYGVYAIQAGLIIIRVGNHHRLGRDVPDFSVTRKVFVSSPCPKDSYHGENICPGVASSTTSVHVTALDGIVNVNSLFTVAVFVGLSLTTPNQRSLENRISCDAGNDVAKNLLVFEVVSFSFFLFSSLIAQGLKLAINLLNSKDVNEVFRAHINLKVLRFGMMGSAIGSVMGCVFLMLSMINVIEIRLGLLSCGSNMDVDEEEKTGIVEPCVGMEFESEDAARKFYSEYARRLGFVVRVMQRRRSGIDGRTLARRLGCNKQGFSPNTRTAVGPGPGPDKKPRPSAREGCKATILVKMDKSGKWVVTRFEKDHNHPLVVTASGFSSSGDKDKKIEELMKELEHQEHLCATYREKLVSFMNNVEEQTEELASKIQLIVDNVRKVESERTMDSNSKQAFDLDETESCFAVENYDEHEFVDDELSENIELCLDEVDKIIERSSETSGSVNDAIEPYIGMEFKSRDDAREFYIAYGRRTGFTVRIHHNRRSRINNMVIGQDFVCSKEGFREKKYVYRKDRVLPPPPVTREGCQAMFRLALKDGITWAVTKFIAEHNHALMSPSKVPWRGSAKSLVSEDEKDRRIRELTIELNNEKQRCKRRCAAYQEQLRKVLSYVEEHTIHLSNKVQGIVNKVKELENEMEDSDYKYLDNSR</sequence>
<keyword evidence="3" id="KW-0472">Membrane</keyword>
<dbReference type="Pfam" id="PF03101">
    <property type="entry name" value="FAR1"/>
    <property type="match status" value="2"/>
</dbReference>
<feature type="transmembrane region" description="Helical" evidence="3">
    <location>
        <begin position="81"/>
        <end position="101"/>
    </location>
</feature>
<dbReference type="PANTHER" id="PTHR46328:SF7">
    <property type="entry name" value="FAR-RED IMPAIRED RESPONSIVE (FAR1) FAMILY PROTEIN"/>
    <property type="match status" value="1"/>
</dbReference>
<feature type="coiled-coil region" evidence="1">
    <location>
        <begin position="582"/>
        <end position="652"/>
    </location>
</feature>
<feature type="compositionally biased region" description="Basic and acidic residues" evidence="2">
    <location>
        <begin position="287"/>
        <end position="296"/>
    </location>
</feature>
<evidence type="ECO:0000256" key="3">
    <source>
        <dbReference type="SAM" id="Phobius"/>
    </source>
</evidence>
<name>A0A835TIW5_9ROSI</name>
<feature type="domain" description="FAR1" evidence="4">
    <location>
        <begin position="475"/>
        <end position="565"/>
    </location>
</feature>
<evidence type="ECO:0000259" key="4">
    <source>
        <dbReference type="Pfam" id="PF03101"/>
    </source>
</evidence>
<feature type="coiled-coil region" evidence="1">
    <location>
        <begin position="343"/>
        <end position="377"/>
    </location>
</feature>
<evidence type="ECO:0000313" key="6">
    <source>
        <dbReference type="Proteomes" id="UP000657918"/>
    </source>
</evidence>
<gene>
    <name evidence="5" type="ORF">SADUNF_Sadunf02G0189800</name>
</gene>
<protein>
    <recommendedName>
        <fullName evidence="4">FAR1 domain-containing protein</fullName>
    </recommendedName>
</protein>
<evidence type="ECO:0000313" key="5">
    <source>
        <dbReference type="EMBL" id="KAF9688364.1"/>
    </source>
</evidence>
<evidence type="ECO:0000256" key="2">
    <source>
        <dbReference type="SAM" id="MobiDB-lite"/>
    </source>
</evidence>
<dbReference type="PANTHER" id="PTHR46328">
    <property type="entry name" value="FAR-RED IMPAIRED RESPONSIVE (FAR1) FAMILY PROTEIN-RELATED"/>
    <property type="match status" value="1"/>
</dbReference>
<feature type="transmembrane region" description="Helical" evidence="3">
    <location>
        <begin position="122"/>
        <end position="147"/>
    </location>
</feature>
<feature type="domain" description="FAR1" evidence="4">
    <location>
        <begin position="234"/>
        <end position="327"/>
    </location>
</feature>
<dbReference type="AlphaFoldDB" id="A0A835TIW5"/>
<organism evidence="5 6">
    <name type="scientific">Salix dunnii</name>
    <dbReference type="NCBI Taxonomy" id="1413687"/>
    <lineage>
        <taxon>Eukaryota</taxon>
        <taxon>Viridiplantae</taxon>
        <taxon>Streptophyta</taxon>
        <taxon>Embryophyta</taxon>
        <taxon>Tracheophyta</taxon>
        <taxon>Spermatophyta</taxon>
        <taxon>Magnoliopsida</taxon>
        <taxon>eudicotyledons</taxon>
        <taxon>Gunneridae</taxon>
        <taxon>Pentapetalae</taxon>
        <taxon>rosids</taxon>
        <taxon>fabids</taxon>
        <taxon>Malpighiales</taxon>
        <taxon>Salicaceae</taxon>
        <taxon>Saliceae</taxon>
        <taxon>Salix</taxon>
    </lineage>
</organism>
<keyword evidence="3" id="KW-0812">Transmembrane</keyword>
<accession>A0A835TIW5</accession>
<dbReference type="EMBL" id="JADGMS010000002">
    <property type="protein sequence ID" value="KAF9688364.1"/>
    <property type="molecule type" value="Genomic_DNA"/>
</dbReference>
<dbReference type="Proteomes" id="UP000657918">
    <property type="component" value="Unassembled WGS sequence"/>
</dbReference>
<feature type="transmembrane region" description="Helical" evidence="3">
    <location>
        <begin position="167"/>
        <end position="188"/>
    </location>
</feature>
<dbReference type="InterPro" id="IPR004330">
    <property type="entry name" value="FAR1_DNA_bnd_dom"/>
</dbReference>